<dbReference type="PANTHER" id="PTHR43133">
    <property type="entry name" value="RNA POLYMERASE ECF-TYPE SIGMA FACTO"/>
    <property type="match status" value="1"/>
</dbReference>
<dbReference type="InterPro" id="IPR039425">
    <property type="entry name" value="RNA_pol_sigma-70-like"/>
</dbReference>
<dbReference type="Gene3D" id="1.10.1740.10">
    <property type="match status" value="1"/>
</dbReference>
<dbReference type="NCBIfam" id="TIGR02937">
    <property type="entry name" value="sigma70-ECF"/>
    <property type="match status" value="1"/>
</dbReference>
<keyword evidence="5" id="KW-0804">Transcription</keyword>
<evidence type="ECO:0000256" key="1">
    <source>
        <dbReference type="ARBA" id="ARBA00010641"/>
    </source>
</evidence>
<evidence type="ECO:0000256" key="5">
    <source>
        <dbReference type="ARBA" id="ARBA00023163"/>
    </source>
</evidence>
<dbReference type="InterPro" id="IPR013249">
    <property type="entry name" value="RNA_pol_sigma70_r4_t2"/>
</dbReference>
<keyword evidence="3" id="KW-0731">Sigma factor</keyword>
<evidence type="ECO:0000256" key="3">
    <source>
        <dbReference type="ARBA" id="ARBA00023082"/>
    </source>
</evidence>
<dbReference type="GO" id="GO:0016987">
    <property type="term" value="F:sigma factor activity"/>
    <property type="evidence" value="ECO:0007669"/>
    <property type="project" value="UniProtKB-KW"/>
</dbReference>
<name>A0A5C5BI93_9MICO</name>
<dbReference type="AlphaFoldDB" id="A0A5C5BI93"/>
<gene>
    <name evidence="7" type="ORF">FH969_00945</name>
</gene>
<dbReference type="EMBL" id="VENP01000001">
    <property type="protein sequence ID" value="TNU77361.1"/>
    <property type="molecule type" value="Genomic_DNA"/>
</dbReference>
<keyword evidence="4" id="KW-0238">DNA-binding</keyword>
<dbReference type="InterPro" id="IPR036388">
    <property type="entry name" value="WH-like_DNA-bd_sf"/>
</dbReference>
<reference evidence="7 8" key="1">
    <citation type="submission" date="2019-06" db="EMBL/GenBank/DDBJ databases">
        <title>Draft genome sequence of Miniimonas arenae KCTC 19750T isolated from sea sand.</title>
        <authorList>
            <person name="Park S.-J."/>
        </authorList>
    </citation>
    <scope>NUCLEOTIDE SEQUENCE [LARGE SCALE GENOMIC DNA]</scope>
    <source>
        <strain evidence="7 8">KCTC 19750</strain>
    </source>
</reference>
<dbReference type="InterPro" id="IPR013324">
    <property type="entry name" value="RNA_pol_sigma_r3/r4-like"/>
</dbReference>
<dbReference type="InterPro" id="IPR013325">
    <property type="entry name" value="RNA_pol_sigma_r2"/>
</dbReference>
<evidence type="ECO:0000259" key="6">
    <source>
        <dbReference type="Pfam" id="PF08281"/>
    </source>
</evidence>
<comment type="caution">
    <text evidence="7">The sequence shown here is derived from an EMBL/GenBank/DDBJ whole genome shotgun (WGS) entry which is preliminary data.</text>
</comment>
<dbReference type="GO" id="GO:0003677">
    <property type="term" value="F:DNA binding"/>
    <property type="evidence" value="ECO:0007669"/>
    <property type="project" value="UniProtKB-KW"/>
</dbReference>
<proteinExistence type="inferred from homology"/>
<evidence type="ECO:0000313" key="7">
    <source>
        <dbReference type="EMBL" id="TNU77361.1"/>
    </source>
</evidence>
<dbReference type="SUPFAM" id="SSF88659">
    <property type="entry name" value="Sigma3 and sigma4 domains of RNA polymerase sigma factors"/>
    <property type="match status" value="1"/>
</dbReference>
<evidence type="ECO:0000256" key="4">
    <source>
        <dbReference type="ARBA" id="ARBA00023125"/>
    </source>
</evidence>
<dbReference type="GO" id="GO:0006352">
    <property type="term" value="P:DNA-templated transcription initiation"/>
    <property type="evidence" value="ECO:0007669"/>
    <property type="project" value="InterPro"/>
</dbReference>
<dbReference type="Proteomes" id="UP000313849">
    <property type="component" value="Unassembled WGS sequence"/>
</dbReference>
<protein>
    <submittedName>
        <fullName evidence="7">Sigma-70 family RNA polymerase sigma factor</fullName>
    </submittedName>
</protein>
<keyword evidence="2" id="KW-0805">Transcription regulation</keyword>
<accession>A0A5C5BI93</accession>
<dbReference type="InterPro" id="IPR014284">
    <property type="entry name" value="RNA_pol_sigma-70_dom"/>
</dbReference>
<evidence type="ECO:0000256" key="2">
    <source>
        <dbReference type="ARBA" id="ARBA00023015"/>
    </source>
</evidence>
<organism evidence="7 8">
    <name type="scientific">Miniimonas arenae</name>
    <dbReference type="NCBI Taxonomy" id="676201"/>
    <lineage>
        <taxon>Bacteria</taxon>
        <taxon>Bacillati</taxon>
        <taxon>Actinomycetota</taxon>
        <taxon>Actinomycetes</taxon>
        <taxon>Micrococcales</taxon>
        <taxon>Beutenbergiaceae</taxon>
        <taxon>Miniimonas</taxon>
    </lineage>
</organism>
<dbReference type="PANTHER" id="PTHR43133:SF8">
    <property type="entry name" value="RNA POLYMERASE SIGMA FACTOR HI_1459-RELATED"/>
    <property type="match status" value="1"/>
</dbReference>
<dbReference type="Gene3D" id="1.10.10.10">
    <property type="entry name" value="Winged helix-like DNA-binding domain superfamily/Winged helix DNA-binding domain"/>
    <property type="match status" value="1"/>
</dbReference>
<dbReference type="OrthoDB" id="3747638at2"/>
<dbReference type="SUPFAM" id="SSF88946">
    <property type="entry name" value="Sigma2 domain of RNA polymerase sigma factors"/>
    <property type="match status" value="1"/>
</dbReference>
<evidence type="ECO:0000313" key="8">
    <source>
        <dbReference type="Proteomes" id="UP000313849"/>
    </source>
</evidence>
<dbReference type="Pfam" id="PF08281">
    <property type="entry name" value="Sigma70_r4_2"/>
    <property type="match status" value="1"/>
</dbReference>
<sequence>MLLDERAVRRPDVRAIHDGYARRVHGTVGVEPDGQGRAGVRIGEWKRVEHVSGGGDAAVDDASRHGEDGHPHDVVLTNPGVAGTREAVRRDFEQFARSVSAELLRFIASRLGAQAAEDVLAETLLVLWRRWADVPDGVEARRRWVYGIAKNMVRRHEHEQALSRNRLAVLTSERPAPGAPADTLVVATLWAEDLVESLPGDEQQVVRLVAIDGLSMSEVSDRLGVSPSAIGSRLYRARRRLRRLIESEGGDR</sequence>
<keyword evidence="8" id="KW-1185">Reference proteome</keyword>
<comment type="similarity">
    <text evidence="1">Belongs to the sigma-70 factor family. ECF subfamily.</text>
</comment>
<feature type="domain" description="RNA polymerase sigma factor 70 region 4 type 2" evidence="6">
    <location>
        <begin position="191"/>
        <end position="241"/>
    </location>
</feature>